<evidence type="ECO:0000313" key="2">
    <source>
        <dbReference type="Proteomes" id="UP001464891"/>
    </source>
</evidence>
<protein>
    <recommendedName>
        <fullName evidence="3">Lipoprotein</fullName>
    </recommendedName>
</protein>
<reference evidence="1 2" key="1">
    <citation type="submission" date="2022-04" db="EMBL/GenBank/DDBJ databases">
        <title>Positive selection, recombination, and allopatry shape intraspecific diversity of widespread and dominant cyanobacteria.</title>
        <authorList>
            <person name="Wei J."/>
            <person name="Shu W."/>
            <person name="Hu C."/>
        </authorList>
    </citation>
    <scope>NUCLEOTIDE SEQUENCE [LARGE SCALE GENOMIC DNA]</scope>
    <source>
        <strain evidence="1 2">GB2-A4</strain>
    </source>
</reference>
<keyword evidence="2" id="KW-1185">Reference proteome</keyword>
<sequence length="156" mass="16982">MRGIGLVFVRFAVAIAILVLLRLGCSRQQTTELTPKKIQLAQTWELQPGSAIAGYSVTGGLGDISIALSGKTVFAPFTGLTQPYQGSCVLFSSDEVPAYLFRLCGLKQPRLGEVRQGQPLGNGDYLQFAALRKQPNGTWAFVEPSRNILERTLKQP</sequence>
<gene>
    <name evidence="1" type="ORF">NC998_07100</name>
</gene>
<evidence type="ECO:0000313" key="1">
    <source>
        <dbReference type="EMBL" id="MEP0816860.1"/>
    </source>
</evidence>
<name>A0ABV0J6U7_9CYAN</name>
<evidence type="ECO:0008006" key="3">
    <source>
        <dbReference type="Google" id="ProtNLM"/>
    </source>
</evidence>
<proteinExistence type="predicted"/>
<organism evidence="1 2">
    <name type="scientific">Trichocoleus desertorum GB2-A4</name>
    <dbReference type="NCBI Taxonomy" id="2933944"/>
    <lineage>
        <taxon>Bacteria</taxon>
        <taxon>Bacillati</taxon>
        <taxon>Cyanobacteriota</taxon>
        <taxon>Cyanophyceae</taxon>
        <taxon>Leptolyngbyales</taxon>
        <taxon>Trichocoleusaceae</taxon>
        <taxon>Trichocoleus</taxon>
    </lineage>
</organism>
<dbReference type="Proteomes" id="UP001464891">
    <property type="component" value="Unassembled WGS sequence"/>
</dbReference>
<comment type="caution">
    <text evidence="1">The sequence shown here is derived from an EMBL/GenBank/DDBJ whole genome shotgun (WGS) entry which is preliminary data.</text>
</comment>
<dbReference type="EMBL" id="JAMPKM010000003">
    <property type="protein sequence ID" value="MEP0816860.1"/>
    <property type="molecule type" value="Genomic_DNA"/>
</dbReference>
<accession>A0ABV0J6U7</accession>